<dbReference type="AlphaFoldDB" id="A0A9D4F6X8"/>
<gene>
    <name evidence="1" type="ORF">DPMN_147006</name>
</gene>
<protein>
    <submittedName>
        <fullName evidence="1">Uncharacterized protein</fullName>
    </submittedName>
</protein>
<evidence type="ECO:0000313" key="2">
    <source>
        <dbReference type="Proteomes" id="UP000828390"/>
    </source>
</evidence>
<evidence type="ECO:0000313" key="1">
    <source>
        <dbReference type="EMBL" id="KAH3793494.1"/>
    </source>
</evidence>
<organism evidence="1 2">
    <name type="scientific">Dreissena polymorpha</name>
    <name type="common">Zebra mussel</name>
    <name type="synonym">Mytilus polymorpha</name>
    <dbReference type="NCBI Taxonomy" id="45954"/>
    <lineage>
        <taxon>Eukaryota</taxon>
        <taxon>Metazoa</taxon>
        <taxon>Spiralia</taxon>
        <taxon>Lophotrochozoa</taxon>
        <taxon>Mollusca</taxon>
        <taxon>Bivalvia</taxon>
        <taxon>Autobranchia</taxon>
        <taxon>Heteroconchia</taxon>
        <taxon>Euheterodonta</taxon>
        <taxon>Imparidentia</taxon>
        <taxon>Neoheterodontei</taxon>
        <taxon>Myida</taxon>
        <taxon>Dreissenoidea</taxon>
        <taxon>Dreissenidae</taxon>
        <taxon>Dreissena</taxon>
    </lineage>
</organism>
<reference evidence="1" key="1">
    <citation type="journal article" date="2019" name="bioRxiv">
        <title>The Genome of the Zebra Mussel, Dreissena polymorpha: A Resource for Invasive Species Research.</title>
        <authorList>
            <person name="McCartney M.A."/>
            <person name="Auch B."/>
            <person name="Kono T."/>
            <person name="Mallez S."/>
            <person name="Zhang Y."/>
            <person name="Obille A."/>
            <person name="Becker A."/>
            <person name="Abrahante J.E."/>
            <person name="Garbe J."/>
            <person name="Badalamenti J.P."/>
            <person name="Herman A."/>
            <person name="Mangelson H."/>
            <person name="Liachko I."/>
            <person name="Sullivan S."/>
            <person name="Sone E.D."/>
            <person name="Koren S."/>
            <person name="Silverstein K.A.T."/>
            <person name="Beckman K.B."/>
            <person name="Gohl D.M."/>
        </authorList>
    </citation>
    <scope>NUCLEOTIDE SEQUENCE</scope>
    <source>
        <strain evidence="1">Duluth1</strain>
        <tissue evidence="1">Whole animal</tissue>
    </source>
</reference>
<sequence length="78" mass="9367">MRSTLHGLYDMHRFGRQLPMLWNNYRLRMPVQCRLCDGKRWQMCFRCCYCAGLCYDVVCLLHNKTSINVFPNINNEAF</sequence>
<dbReference type="Proteomes" id="UP000828390">
    <property type="component" value="Unassembled WGS sequence"/>
</dbReference>
<name>A0A9D4F6X8_DREPO</name>
<comment type="caution">
    <text evidence="1">The sequence shown here is derived from an EMBL/GenBank/DDBJ whole genome shotgun (WGS) entry which is preliminary data.</text>
</comment>
<reference evidence="1" key="2">
    <citation type="submission" date="2020-11" db="EMBL/GenBank/DDBJ databases">
        <authorList>
            <person name="McCartney M.A."/>
            <person name="Auch B."/>
            <person name="Kono T."/>
            <person name="Mallez S."/>
            <person name="Becker A."/>
            <person name="Gohl D.M."/>
            <person name="Silverstein K.A.T."/>
            <person name="Koren S."/>
            <person name="Bechman K.B."/>
            <person name="Herman A."/>
            <person name="Abrahante J.E."/>
            <person name="Garbe J."/>
        </authorList>
    </citation>
    <scope>NUCLEOTIDE SEQUENCE</scope>
    <source>
        <strain evidence="1">Duluth1</strain>
        <tissue evidence="1">Whole animal</tissue>
    </source>
</reference>
<accession>A0A9D4F6X8</accession>
<dbReference type="EMBL" id="JAIWYP010000007">
    <property type="protein sequence ID" value="KAH3793494.1"/>
    <property type="molecule type" value="Genomic_DNA"/>
</dbReference>
<proteinExistence type="predicted"/>
<keyword evidence="2" id="KW-1185">Reference proteome</keyword>